<proteinExistence type="inferred from homology"/>
<keyword evidence="5" id="KW-0547">Nucleotide-binding</keyword>
<keyword evidence="4" id="KW-0808">Transferase</keyword>
<keyword evidence="7" id="KW-0067">ATP-binding</keyword>
<dbReference type="GO" id="GO:0006109">
    <property type="term" value="P:regulation of carbohydrate metabolic process"/>
    <property type="evidence" value="ECO:0007669"/>
    <property type="project" value="InterPro"/>
</dbReference>
<comment type="catalytic activity">
    <reaction evidence="1">
        <text>[HPr protein]-L-serine + ATP = [HPr protein]-O-phospho-L-serine + ADP + H(+)</text>
        <dbReference type="Rhea" id="RHEA:46600"/>
        <dbReference type="Rhea" id="RHEA-COMP:11602"/>
        <dbReference type="Rhea" id="RHEA-COMP:11603"/>
        <dbReference type="ChEBI" id="CHEBI:15378"/>
        <dbReference type="ChEBI" id="CHEBI:29999"/>
        <dbReference type="ChEBI" id="CHEBI:30616"/>
        <dbReference type="ChEBI" id="CHEBI:83421"/>
        <dbReference type="ChEBI" id="CHEBI:456216"/>
    </reaction>
</comment>
<comment type="catalytic activity">
    <reaction evidence="9">
        <text>[HPr protein]-O-phospho-L-serine + phosphate + H(+) = [HPr protein]-L-serine + diphosphate</text>
        <dbReference type="Rhea" id="RHEA:46604"/>
        <dbReference type="Rhea" id="RHEA-COMP:11602"/>
        <dbReference type="Rhea" id="RHEA-COMP:11603"/>
        <dbReference type="ChEBI" id="CHEBI:15378"/>
        <dbReference type="ChEBI" id="CHEBI:29999"/>
        <dbReference type="ChEBI" id="CHEBI:33019"/>
        <dbReference type="ChEBI" id="CHEBI:43474"/>
        <dbReference type="ChEBI" id="CHEBI:83421"/>
    </reaction>
</comment>
<dbReference type="Pfam" id="PF07475">
    <property type="entry name" value="Hpr_kinase_C"/>
    <property type="match status" value="1"/>
</dbReference>
<dbReference type="InterPro" id="IPR011126">
    <property type="entry name" value="Hpr_kin/Pase_Hpr_N"/>
</dbReference>
<name>A0A7X5KM70_9FIRM</name>
<dbReference type="Gene3D" id="3.40.1390.20">
    <property type="entry name" value="HprK N-terminal domain-like"/>
    <property type="match status" value="1"/>
</dbReference>
<dbReference type="InterPro" id="IPR027417">
    <property type="entry name" value="P-loop_NTPase"/>
</dbReference>
<accession>A0A7X5KM70</accession>
<evidence type="ECO:0000256" key="5">
    <source>
        <dbReference type="ARBA" id="ARBA00022741"/>
    </source>
</evidence>
<dbReference type="InterPro" id="IPR028979">
    <property type="entry name" value="Ser_kin/Pase_Hpr-like_N_sf"/>
</dbReference>
<evidence type="ECO:0000313" key="12">
    <source>
        <dbReference type="EMBL" id="NDL66408.1"/>
    </source>
</evidence>
<dbReference type="AlphaFoldDB" id="A0A7X5KM70"/>
<evidence type="ECO:0000313" key="13">
    <source>
        <dbReference type="Proteomes" id="UP000461585"/>
    </source>
</evidence>
<keyword evidence="8" id="KW-0511">Multifunctional enzyme</keyword>
<comment type="similarity">
    <text evidence="2">Belongs to the HPrK/P family.</text>
</comment>
<evidence type="ECO:0000256" key="6">
    <source>
        <dbReference type="ARBA" id="ARBA00022777"/>
    </source>
</evidence>
<dbReference type="NCBIfam" id="TIGR00679">
    <property type="entry name" value="hpr-ser"/>
    <property type="match status" value="1"/>
</dbReference>
<evidence type="ECO:0000256" key="2">
    <source>
        <dbReference type="ARBA" id="ARBA00006883"/>
    </source>
</evidence>
<dbReference type="GO" id="GO:0004674">
    <property type="term" value="F:protein serine/threonine kinase activity"/>
    <property type="evidence" value="ECO:0007669"/>
    <property type="project" value="UniProtKB-KW"/>
</dbReference>
<dbReference type="RefSeq" id="WP_162369136.1">
    <property type="nucleotide sequence ID" value="NZ_JAAEEH010000002.1"/>
</dbReference>
<evidence type="ECO:0000256" key="4">
    <source>
        <dbReference type="ARBA" id="ARBA00022679"/>
    </source>
</evidence>
<dbReference type="PANTHER" id="PTHR30305">
    <property type="entry name" value="PROTEIN YJDM-RELATED"/>
    <property type="match status" value="1"/>
</dbReference>
<feature type="domain" description="HPr(Ser) kinase/phosphorylase N-terminal" evidence="10">
    <location>
        <begin position="2"/>
        <end position="115"/>
    </location>
</feature>
<evidence type="ECO:0000256" key="8">
    <source>
        <dbReference type="ARBA" id="ARBA00023268"/>
    </source>
</evidence>
<comment type="caution">
    <text evidence="12">The sequence shown here is derived from an EMBL/GenBank/DDBJ whole genome shotgun (WGS) entry which is preliminary data.</text>
</comment>
<dbReference type="InterPro" id="IPR011104">
    <property type="entry name" value="Hpr_kin/Pase_C"/>
</dbReference>
<dbReference type="Pfam" id="PF02603">
    <property type="entry name" value="Hpr_kinase_N"/>
    <property type="match status" value="1"/>
</dbReference>
<evidence type="ECO:0000259" key="11">
    <source>
        <dbReference type="Pfam" id="PF07475"/>
    </source>
</evidence>
<dbReference type="EMBL" id="JAAEEH010000002">
    <property type="protein sequence ID" value="NDL66408.1"/>
    <property type="molecule type" value="Genomic_DNA"/>
</dbReference>
<evidence type="ECO:0000256" key="7">
    <source>
        <dbReference type="ARBA" id="ARBA00022840"/>
    </source>
</evidence>
<keyword evidence="13" id="KW-1185">Reference proteome</keyword>
<dbReference type="SUPFAM" id="SSF75138">
    <property type="entry name" value="HprK N-terminal domain-like"/>
    <property type="match status" value="1"/>
</dbReference>
<evidence type="ECO:0000259" key="10">
    <source>
        <dbReference type="Pfam" id="PF02603"/>
    </source>
</evidence>
<gene>
    <name evidence="12" type="primary">hprK</name>
    <name evidence="12" type="ORF">GXN74_01425</name>
</gene>
<dbReference type="SUPFAM" id="SSF53795">
    <property type="entry name" value="PEP carboxykinase-like"/>
    <property type="match status" value="1"/>
</dbReference>
<protein>
    <submittedName>
        <fullName evidence="12">HPr(Ser) kinase/phosphatase</fullName>
    </submittedName>
</protein>
<feature type="domain" description="HPr kinase/phosphorylase C-terminal" evidence="11">
    <location>
        <begin position="126"/>
        <end position="294"/>
    </location>
</feature>
<evidence type="ECO:0000256" key="9">
    <source>
        <dbReference type="ARBA" id="ARBA00047657"/>
    </source>
</evidence>
<keyword evidence="6 12" id="KW-0418">Kinase</keyword>
<evidence type="ECO:0000256" key="1">
    <source>
        <dbReference type="ARBA" id="ARBA00001120"/>
    </source>
</evidence>
<dbReference type="GO" id="GO:0005524">
    <property type="term" value="F:ATP binding"/>
    <property type="evidence" value="ECO:0007669"/>
    <property type="project" value="UniProtKB-KW"/>
</dbReference>
<dbReference type="PANTHER" id="PTHR30305:SF1">
    <property type="entry name" value="HPR KINASE_PHOSPHORYLASE"/>
    <property type="match status" value="1"/>
</dbReference>
<dbReference type="GO" id="GO:0000155">
    <property type="term" value="F:phosphorelay sensor kinase activity"/>
    <property type="evidence" value="ECO:0007669"/>
    <property type="project" value="InterPro"/>
</dbReference>
<keyword evidence="3" id="KW-0723">Serine/threonine-protein kinase</keyword>
<evidence type="ECO:0000256" key="3">
    <source>
        <dbReference type="ARBA" id="ARBA00022527"/>
    </source>
</evidence>
<dbReference type="Gene3D" id="3.40.50.300">
    <property type="entry name" value="P-loop containing nucleotide triphosphate hydrolases"/>
    <property type="match status" value="1"/>
</dbReference>
<dbReference type="Proteomes" id="UP000461585">
    <property type="component" value="Unassembled WGS sequence"/>
</dbReference>
<dbReference type="CDD" id="cd01918">
    <property type="entry name" value="HprK_C"/>
    <property type="match status" value="1"/>
</dbReference>
<organism evidence="12 13">
    <name type="scientific">Anaerotalea alkaliphila</name>
    <dbReference type="NCBI Taxonomy" id="2662126"/>
    <lineage>
        <taxon>Bacteria</taxon>
        <taxon>Bacillati</taxon>
        <taxon>Bacillota</taxon>
        <taxon>Clostridia</taxon>
        <taxon>Eubacteriales</taxon>
        <taxon>Anaerotalea</taxon>
    </lineage>
</organism>
<dbReference type="InterPro" id="IPR003755">
    <property type="entry name" value="HPr(Ser)_kin/Pase"/>
</dbReference>
<reference evidence="12 13" key="1">
    <citation type="submission" date="2020-01" db="EMBL/GenBank/DDBJ databases">
        <title>Anaeroalcalibacter tamaniensis gen. nov., sp. nov., moderately halophilic strictly anaerobic fermenter bacterium from mud volcano of Taman peninsula.</title>
        <authorList>
            <person name="Frolova A."/>
            <person name="Merkel A.Y."/>
            <person name="Slobodkin A.I."/>
        </authorList>
    </citation>
    <scope>NUCLEOTIDE SEQUENCE [LARGE SCALE GENOMIC DNA]</scope>
    <source>
        <strain evidence="12 13">F-3ap</strain>
    </source>
</reference>
<sequence>MKLKQIIDAFKLKVLSEGPEDMEVVIANVNRCGMNLGGFYGHFDERRVQIIGKAEHALLETFSPDEYQRAMVTLLDKEIPGIILTNDLTLSDEVIDYARKSRKWILSTERETSDYLIDQALYLQNQLAPSITIHGVLLDLFGIGVLIKGDSGIGKSVTAIELIRRGHLFVADDVVIVKKLSSHLLVGEPQQLTKNLIECRGVGIVNVNSLFGKSAVRQSATIDMIIGLHKWDDEKNYKGIGEVIETETLMGVELPVINIPVKPGQLVPTSIIEIGALNLRQNQMGYNTARELLKSVRSMMSPGA</sequence>